<dbReference type="Proteomes" id="UP001320159">
    <property type="component" value="Unassembled WGS sequence"/>
</dbReference>
<feature type="transmembrane region" description="Helical" evidence="5">
    <location>
        <begin position="121"/>
        <end position="141"/>
    </location>
</feature>
<feature type="transmembrane region" description="Helical" evidence="5">
    <location>
        <begin position="191"/>
        <end position="210"/>
    </location>
</feature>
<dbReference type="InterPro" id="IPR007269">
    <property type="entry name" value="ICMT_MeTrfase"/>
</dbReference>
<evidence type="ECO:0000313" key="7">
    <source>
        <dbReference type="Proteomes" id="UP001320159"/>
    </source>
</evidence>
<comment type="subcellular location">
    <subcellularLocation>
        <location evidence="1">Membrane</location>
        <topology evidence="1">Multi-pass membrane protein</topology>
    </subcellularLocation>
</comment>
<dbReference type="RefSeq" id="WP_230741232.1">
    <property type="nucleotide sequence ID" value="NZ_PGCK01000003.1"/>
</dbReference>
<dbReference type="EMBL" id="PGCK01000003">
    <property type="protein sequence ID" value="MCD1294404.1"/>
    <property type="molecule type" value="Genomic_DNA"/>
</dbReference>
<feature type="transmembrane region" description="Helical" evidence="5">
    <location>
        <begin position="16"/>
        <end position="36"/>
    </location>
</feature>
<evidence type="ECO:0000256" key="3">
    <source>
        <dbReference type="ARBA" id="ARBA00022989"/>
    </source>
</evidence>
<keyword evidence="3 5" id="KW-1133">Transmembrane helix</keyword>
<gene>
    <name evidence="6" type="ORF">CUJ83_05250</name>
</gene>
<reference evidence="6 7" key="1">
    <citation type="submission" date="2017-11" db="EMBL/GenBank/DDBJ databases">
        <title>Isolation and Characterization of Family Methanocellaceae Species from Potential Methane Hydrate Area Offshore Southwestern Taiwan.</title>
        <authorList>
            <person name="Zhang W.-L."/>
            <person name="Chen W.-C."/>
            <person name="Lai M.-C."/>
            <person name="Chen S.-C."/>
        </authorList>
    </citation>
    <scope>NUCLEOTIDE SEQUENCE [LARGE SCALE GENOMIC DNA]</scope>
    <source>
        <strain evidence="6 7">CWC-04</strain>
    </source>
</reference>
<accession>A0AAP2W6L7</accession>
<dbReference type="GO" id="GO:0004671">
    <property type="term" value="F:protein C-terminal S-isoprenylcysteine carboxyl O-methyltransferase activity"/>
    <property type="evidence" value="ECO:0007669"/>
    <property type="project" value="InterPro"/>
</dbReference>
<keyword evidence="2 5" id="KW-0812">Transmembrane</keyword>
<proteinExistence type="predicted"/>
<evidence type="ECO:0000256" key="5">
    <source>
        <dbReference type="SAM" id="Phobius"/>
    </source>
</evidence>
<dbReference type="PANTHER" id="PTHR43847:SF1">
    <property type="entry name" value="BLL3993 PROTEIN"/>
    <property type="match status" value="1"/>
</dbReference>
<dbReference type="Gene3D" id="1.20.120.1630">
    <property type="match status" value="1"/>
</dbReference>
<organism evidence="6 7">
    <name type="scientific">Methanooceanicella nereidis</name>
    <dbReference type="NCBI Taxonomy" id="2052831"/>
    <lineage>
        <taxon>Archaea</taxon>
        <taxon>Methanobacteriati</taxon>
        <taxon>Methanobacteriota</taxon>
        <taxon>Stenosarchaea group</taxon>
        <taxon>Methanomicrobia</taxon>
        <taxon>Methanocellales</taxon>
        <taxon>Methanocellaceae</taxon>
        <taxon>Methanooceanicella</taxon>
    </lineage>
</organism>
<dbReference type="InterPro" id="IPR052527">
    <property type="entry name" value="Metal_cation-efflux_comp"/>
</dbReference>
<evidence type="ECO:0000256" key="2">
    <source>
        <dbReference type="ARBA" id="ARBA00022692"/>
    </source>
</evidence>
<evidence type="ECO:0000313" key="6">
    <source>
        <dbReference type="EMBL" id="MCD1294404.1"/>
    </source>
</evidence>
<evidence type="ECO:0000256" key="4">
    <source>
        <dbReference type="ARBA" id="ARBA00023136"/>
    </source>
</evidence>
<comment type="caution">
    <text evidence="6">The sequence shown here is derived from an EMBL/GenBank/DDBJ whole genome shotgun (WGS) entry which is preliminary data.</text>
</comment>
<keyword evidence="4 5" id="KW-0472">Membrane</keyword>
<name>A0AAP2W6L7_9EURY</name>
<feature type="transmembrane region" description="Helical" evidence="5">
    <location>
        <begin position="43"/>
        <end position="66"/>
    </location>
</feature>
<feature type="transmembrane region" description="Helical" evidence="5">
    <location>
        <begin position="88"/>
        <end position="109"/>
    </location>
</feature>
<keyword evidence="7" id="KW-1185">Reference proteome</keyword>
<dbReference type="GO" id="GO:0016020">
    <property type="term" value="C:membrane"/>
    <property type="evidence" value="ECO:0007669"/>
    <property type="project" value="UniProtKB-SubCell"/>
</dbReference>
<dbReference type="PANTHER" id="PTHR43847">
    <property type="entry name" value="BLL3993 PROTEIN"/>
    <property type="match status" value="1"/>
</dbReference>
<sequence>MDAVPDVNSSGNISGIVRWIIKTSIGIILLALAMFISSGRLDWMMAWAFLGIVVIDNAILGIYASIKCPELLEERSRMKEGTKEWDKILAPLVALVVPIFIWIAAGLDYRFGWSPEIPVEIQVVFLAVALLGSLLTTWAMVTNRFFAPTVRIQDERGQTTVTSGPYRFVRHPGYLGVIIFDLATPVALGSFWAFIPALIVTILFFIRAFLEDDTLKNELPGYRDYAVKVRYRLIPGLW</sequence>
<dbReference type="AlphaFoldDB" id="A0AAP2W6L7"/>
<evidence type="ECO:0000256" key="1">
    <source>
        <dbReference type="ARBA" id="ARBA00004141"/>
    </source>
</evidence>
<protein>
    <submittedName>
        <fullName evidence="6">Isoprenylcysteine carboxylmethyltransferase family protein</fullName>
    </submittedName>
</protein>
<dbReference type="Pfam" id="PF04140">
    <property type="entry name" value="ICMT"/>
    <property type="match status" value="1"/>
</dbReference>